<sequence length="156" mass="17493">MDILLEITGMIVILGCFVFIASNYQDLPDSLPRHYGLDGVPDAYSAKGIIWVLPIVGLILYMVIGLVSNVPSMINIPFKPNPEKVEFYQKKYCRMIRVLNVVMVCIFAFLTYQSIQIGIGAKSQLPQYFSLVAITLLLGIPLIFVIPDLIKARKQN</sequence>
<feature type="domain" description="DUF1648" evidence="2">
    <location>
        <begin position="11"/>
        <end position="57"/>
    </location>
</feature>
<dbReference type="STRING" id="1120964.GCA_001313265_03544"/>
<feature type="transmembrane region" description="Helical" evidence="1">
    <location>
        <begin position="95"/>
        <end position="115"/>
    </location>
</feature>
<feature type="transmembrane region" description="Helical" evidence="1">
    <location>
        <begin position="7"/>
        <end position="24"/>
    </location>
</feature>
<dbReference type="EMBL" id="FNVR01000021">
    <property type="protein sequence ID" value="SEG27009.1"/>
    <property type="molecule type" value="Genomic_DNA"/>
</dbReference>
<evidence type="ECO:0000313" key="4">
    <source>
        <dbReference type="Proteomes" id="UP000236736"/>
    </source>
</evidence>
<organism evidence="3 4">
    <name type="scientific">Algoriphagus boritolerans DSM 17298 = JCM 18970</name>
    <dbReference type="NCBI Taxonomy" id="1120964"/>
    <lineage>
        <taxon>Bacteria</taxon>
        <taxon>Pseudomonadati</taxon>
        <taxon>Bacteroidota</taxon>
        <taxon>Cytophagia</taxon>
        <taxon>Cytophagales</taxon>
        <taxon>Cyclobacteriaceae</taxon>
        <taxon>Algoriphagus</taxon>
    </lineage>
</organism>
<evidence type="ECO:0000259" key="2">
    <source>
        <dbReference type="Pfam" id="PF07853"/>
    </source>
</evidence>
<dbReference type="Pfam" id="PF07853">
    <property type="entry name" value="DUF1648"/>
    <property type="match status" value="1"/>
</dbReference>
<dbReference type="Proteomes" id="UP000236736">
    <property type="component" value="Unassembled WGS sequence"/>
</dbReference>
<keyword evidence="1" id="KW-0812">Transmembrane</keyword>
<evidence type="ECO:0000256" key="1">
    <source>
        <dbReference type="SAM" id="Phobius"/>
    </source>
</evidence>
<keyword evidence="1" id="KW-0472">Membrane</keyword>
<evidence type="ECO:0000313" key="3">
    <source>
        <dbReference type="EMBL" id="SEG27009.1"/>
    </source>
</evidence>
<protein>
    <recommendedName>
        <fullName evidence="2">DUF1648 domain-containing protein</fullName>
    </recommendedName>
</protein>
<feature type="transmembrane region" description="Helical" evidence="1">
    <location>
        <begin position="49"/>
        <end position="74"/>
    </location>
</feature>
<accession>A0A1H5YS41</accession>
<keyword evidence="1" id="KW-1133">Transmembrane helix</keyword>
<gene>
    <name evidence="3" type="ORF">SAMN03080598_03158</name>
</gene>
<reference evidence="4" key="1">
    <citation type="submission" date="2016-10" db="EMBL/GenBank/DDBJ databases">
        <authorList>
            <person name="Varghese N."/>
            <person name="Submissions S."/>
        </authorList>
    </citation>
    <scope>NUCLEOTIDE SEQUENCE [LARGE SCALE GENOMIC DNA]</scope>
    <source>
        <strain evidence="4">DSM 17298</strain>
    </source>
</reference>
<dbReference type="AlphaFoldDB" id="A0A1H5YS41"/>
<proteinExistence type="predicted"/>
<keyword evidence="4" id="KW-1185">Reference proteome</keyword>
<feature type="transmembrane region" description="Helical" evidence="1">
    <location>
        <begin position="127"/>
        <end position="150"/>
    </location>
</feature>
<name>A0A1H5YS41_9BACT</name>
<dbReference type="InterPro" id="IPR012867">
    <property type="entry name" value="DUF1648"/>
</dbReference>